<dbReference type="EMBL" id="JAPNKE010000002">
    <property type="protein sequence ID" value="MCY1007073.1"/>
    <property type="molecule type" value="Genomic_DNA"/>
</dbReference>
<protein>
    <submittedName>
        <fullName evidence="1">Uncharacterized protein</fullName>
    </submittedName>
</protein>
<evidence type="ECO:0000313" key="1">
    <source>
        <dbReference type="EMBL" id="MCY1007073.1"/>
    </source>
</evidence>
<dbReference type="AlphaFoldDB" id="A0A9X3EN27"/>
<proteinExistence type="predicted"/>
<name>A0A9X3EN27_9BACT</name>
<reference evidence="1" key="1">
    <citation type="submission" date="2022-11" db="EMBL/GenBank/DDBJ databases">
        <title>Minimal conservation of predation-associated metabolite biosynthetic gene clusters underscores biosynthetic potential of Myxococcota including descriptions for ten novel species: Archangium lansinium sp. nov., Myxococcus landrumus sp. nov., Nannocystis bai.</title>
        <authorList>
            <person name="Ahearne A."/>
            <person name="Stevens C."/>
            <person name="Phillips K."/>
        </authorList>
    </citation>
    <scope>NUCLEOTIDE SEQUENCE</scope>
    <source>
        <strain evidence="1">Na p29</strain>
    </source>
</reference>
<comment type="caution">
    <text evidence="1">The sequence shown here is derived from an EMBL/GenBank/DDBJ whole genome shotgun (WGS) entry which is preliminary data.</text>
</comment>
<evidence type="ECO:0000313" key="2">
    <source>
        <dbReference type="Proteomes" id="UP001150924"/>
    </source>
</evidence>
<gene>
    <name evidence="1" type="ORF">OV079_16210</name>
</gene>
<dbReference type="RefSeq" id="WP_267769607.1">
    <property type="nucleotide sequence ID" value="NZ_JAPNKE010000002.1"/>
</dbReference>
<keyword evidence="2" id="KW-1185">Reference proteome</keyword>
<dbReference type="Proteomes" id="UP001150924">
    <property type="component" value="Unassembled WGS sequence"/>
</dbReference>
<organism evidence="1 2">
    <name type="scientific">Nannocystis pusilla</name>
    <dbReference type="NCBI Taxonomy" id="889268"/>
    <lineage>
        <taxon>Bacteria</taxon>
        <taxon>Pseudomonadati</taxon>
        <taxon>Myxococcota</taxon>
        <taxon>Polyangia</taxon>
        <taxon>Nannocystales</taxon>
        <taxon>Nannocystaceae</taxon>
        <taxon>Nannocystis</taxon>
    </lineage>
</organism>
<sequence>MIDLRDNAIVEVDALAGVDWVAPENTCAMLLLTGNPLSAAAKQQLPAMCDATGVSFQASGLECITDACIPPPP</sequence>
<accession>A0A9X3EN27</accession>